<comment type="caution">
    <text evidence="6">The sequence shown here is derived from an EMBL/GenBank/DDBJ whole genome shotgun (WGS) entry which is preliminary data.</text>
</comment>
<feature type="binding site" evidence="5">
    <location>
        <position position="257"/>
    </location>
    <ligand>
        <name>Fe cation</name>
        <dbReference type="ChEBI" id="CHEBI:24875"/>
        <note>catalytic</note>
    </ligand>
</feature>
<dbReference type="AlphaFoldDB" id="A0AAN6VY67"/>
<dbReference type="GO" id="GO:0016121">
    <property type="term" value="P:carotene catabolic process"/>
    <property type="evidence" value="ECO:0007669"/>
    <property type="project" value="TreeGrafter"/>
</dbReference>
<sequence>MTSTTQASLLRDQDDEQKDYEEALHNFQNGAYRDWPNEAGFEGLVEERGPIEITVSGAIPPWAIGSLYRTGPGVYTIDDTPKGTYRTEHWFDGLAHTHRFDITIDPDDETKVSVFYSSRRQSEQLVEHIRKNGTMRYLSFGQKRDPCLGLFSKVMGTWQAAMVPHGEKWVENVSVAILPNPPGLESASGNLIGKGIANTTAPQTGVRVHRIPLPKSVWATTDNNLMKQMDPQTLEPIGFATQSALHPSLKGPLSCAHAQRDPVNGDIYNFNQDFGRETVYRVFRVSASTGLTEIIAEIKGQGVNPAYIHSFFLTEHFVVLCIPSSHVGWGGVKIPWAGNIVDAIEPFNEGRKMRWFVVDRTDASRGVVGRFESDAGFFFHSINAFEEENGKRIVCDMMEYRTLDVIQKMYCNVILQRDGATESFWSDEKRAKGAMLSLARFSLCLEQTNDGGIVKPVDKVFTIPAPHAGELPTINPLYATRQHRYVYSLPYQGRSTMMDGIVKTDMATRKALFWDIPKGHSPGEAIFVPRPRAELEDEQGEDDGVLLSVVLDGFSKTSYLLCLDARTMKESGRAEMGFAIGLGFHGVHLTTDDHGDIPGIERVAGKSGDKC</sequence>
<evidence type="ECO:0000256" key="2">
    <source>
        <dbReference type="ARBA" id="ARBA00022723"/>
    </source>
</evidence>
<keyword evidence="4 5" id="KW-0408">Iron</keyword>
<accession>A0AAN6VY67</accession>
<gene>
    <name evidence="6" type="ORF">QBC36DRAFT_82901</name>
</gene>
<evidence type="ECO:0000256" key="5">
    <source>
        <dbReference type="PIRSR" id="PIRSR604294-1"/>
    </source>
</evidence>
<organism evidence="6 7">
    <name type="scientific">Triangularia setosa</name>
    <dbReference type="NCBI Taxonomy" id="2587417"/>
    <lineage>
        <taxon>Eukaryota</taxon>
        <taxon>Fungi</taxon>
        <taxon>Dikarya</taxon>
        <taxon>Ascomycota</taxon>
        <taxon>Pezizomycotina</taxon>
        <taxon>Sordariomycetes</taxon>
        <taxon>Sordariomycetidae</taxon>
        <taxon>Sordariales</taxon>
        <taxon>Podosporaceae</taxon>
        <taxon>Triangularia</taxon>
    </lineage>
</organism>
<dbReference type="InterPro" id="IPR004294">
    <property type="entry name" value="Carotenoid_Oase"/>
</dbReference>
<evidence type="ECO:0000256" key="3">
    <source>
        <dbReference type="ARBA" id="ARBA00023002"/>
    </source>
</evidence>
<dbReference type="GO" id="GO:0046872">
    <property type="term" value="F:metal ion binding"/>
    <property type="evidence" value="ECO:0007669"/>
    <property type="project" value="UniProtKB-KW"/>
</dbReference>
<protein>
    <submittedName>
        <fullName evidence="6">Carotenoid oxygenase</fullName>
    </submittedName>
</protein>
<reference evidence="6" key="2">
    <citation type="submission" date="2023-05" db="EMBL/GenBank/DDBJ databases">
        <authorList>
            <consortium name="Lawrence Berkeley National Laboratory"/>
            <person name="Steindorff A."/>
            <person name="Hensen N."/>
            <person name="Bonometti L."/>
            <person name="Westerberg I."/>
            <person name="Brannstrom I.O."/>
            <person name="Guillou S."/>
            <person name="Cros-Aarteil S."/>
            <person name="Calhoun S."/>
            <person name="Haridas S."/>
            <person name="Kuo A."/>
            <person name="Mondo S."/>
            <person name="Pangilinan J."/>
            <person name="Riley R."/>
            <person name="Labutti K."/>
            <person name="Andreopoulos B."/>
            <person name="Lipzen A."/>
            <person name="Chen C."/>
            <person name="Yanf M."/>
            <person name="Daum C."/>
            <person name="Ng V."/>
            <person name="Clum A."/>
            <person name="Ohm R."/>
            <person name="Martin F."/>
            <person name="Silar P."/>
            <person name="Natvig D."/>
            <person name="Lalanne C."/>
            <person name="Gautier V."/>
            <person name="Ament-Velasquez S.L."/>
            <person name="Kruys A."/>
            <person name="Hutchinson M.I."/>
            <person name="Powell A.J."/>
            <person name="Barry K."/>
            <person name="Miller A.N."/>
            <person name="Grigoriev I.V."/>
            <person name="Debuchy R."/>
            <person name="Gladieux P."/>
            <person name="Thoren M.H."/>
            <person name="Johannesson H."/>
        </authorList>
    </citation>
    <scope>NUCLEOTIDE SEQUENCE</scope>
    <source>
        <strain evidence="6">CBS 892.96</strain>
    </source>
</reference>
<feature type="binding site" evidence="5">
    <location>
        <position position="309"/>
    </location>
    <ligand>
        <name>Fe cation</name>
        <dbReference type="ChEBI" id="CHEBI:24875"/>
        <note>catalytic</note>
    </ligand>
</feature>
<dbReference type="Proteomes" id="UP001302321">
    <property type="component" value="Unassembled WGS sequence"/>
</dbReference>
<dbReference type="PANTHER" id="PTHR10543:SF24">
    <property type="entry name" value="CAROTENOID ISOMEROOXYGENASE"/>
    <property type="match status" value="1"/>
</dbReference>
<evidence type="ECO:0000313" key="6">
    <source>
        <dbReference type="EMBL" id="KAK4171974.1"/>
    </source>
</evidence>
<keyword evidence="7" id="KW-1185">Reference proteome</keyword>
<comment type="similarity">
    <text evidence="1">Belongs to the carotenoid oxygenase family.</text>
</comment>
<keyword evidence="3" id="KW-0560">Oxidoreductase</keyword>
<evidence type="ECO:0000256" key="4">
    <source>
        <dbReference type="ARBA" id="ARBA00023004"/>
    </source>
</evidence>
<feature type="binding site" evidence="5">
    <location>
        <position position="585"/>
    </location>
    <ligand>
        <name>Fe cation</name>
        <dbReference type="ChEBI" id="CHEBI:24875"/>
        <note>catalytic</note>
    </ligand>
</feature>
<evidence type="ECO:0000313" key="7">
    <source>
        <dbReference type="Proteomes" id="UP001302321"/>
    </source>
</evidence>
<keyword evidence="2 5" id="KW-0479">Metal-binding</keyword>
<dbReference type="PANTHER" id="PTHR10543">
    <property type="entry name" value="BETA-CAROTENE DIOXYGENASE"/>
    <property type="match status" value="1"/>
</dbReference>
<evidence type="ECO:0000256" key="1">
    <source>
        <dbReference type="ARBA" id="ARBA00006787"/>
    </source>
</evidence>
<dbReference type="GO" id="GO:0010436">
    <property type="term" value="F:carotenoid dioxygenase activity"/>
    <property type="evidence" value="ECO:0007669"/>
    <property type="project" value="TreeGrafter"/>
</dbReference>
<comment type="cofactor">
    <cofactor evidence="5">
        <name>Fe(2+)</name>
        <dbReference type="ChEBI" id="CHEBI:29033"/>
    </cofactor>
    <text evidence="5">Binds 1 Fe(2+) ion per subunit.</text>
</comment>
<name>A0AAN6VY67_9PEZI</name>
<feature type="binding site" evidence="5">
    <location>
        <position position="380"/>
    </location>
    <ligand>
        <name>Fe cation</name>
        <dbReference type="ChEBI" id="CHEBI:24875"/>
        <note>catalytic</note>
    </ligand>
</feature>
<dbReference type="EMBL" id="MU866479">
    <property type="protein sequence ID" value="KAK4171974.1"/>
    <property type="molecule type" value="Genomic_DNA"/>
</dbReference>
<proteinExistence type="inferred from homology"/>
<reference evidence="6" key="1">
    <citation type="journal article" date="2023" name="Mol. Phylogenet. Evol.">
        <title>Genome-scale phylogeny and comparative genomics of the fungal order Sordariales.</title>
        <authorList>
            <person name="Hensen N."/>
            <person name="Bonometti L."/>
            <person name="Westerberg I."/>
            <person name="Brannstrom I.O."/>
            <person name="Guillou S."/>
            <person name="Cros-Aarteil S."/>
            <person name="Calhoun S."/>
            <person name="Haridas S."/>
            <person name="Kuo A."/>
            <person name="Mondo S."/>
            <person name="Pangilinan J."/>
            <person name="Riley R."/>
            <person name="LaButti K."/>
            <person name="Andreopoulos B."/>
            <person name="Lipzen A."/>
            <person name="Chen C."/>
            <person name="Yan M."/>
            <person name="Daum C."/>
            <person name="Ng V."/>
            <person name="Clum A."/>
            <person name="Steindorff A."/>
            <person name="Ohm R.A."/>
            <person name="Martin F."/>
            <person name="Silar P."/>
            <person name="Natvig D.O."/>
            <person name="Lalanne C."/>
            <person name="Gautier V."/>
            <person name="Ament-Velasquez S.L."/>
            <person name="Kruys A."/>
            <person name="Hutchinson M.I."/>
            <person name="Powell A.J."/>
            <person name="Barry K."/>
            <person name="Miller A.N."/>
            <person name="Grigoriev I.V."/>
            <person name="Debuchy R."/>
            <person name="Gladieux P."/>
            <person name="Hiltunen Thoren M."/>
            <person name="Johannesson H."/>
        </authorList>
    </citation>
    <scope>NUCLEOTIDE SEQUENCE</scope>
    <source>
        <strain evidence="6">CBS 892.96</strain>
    </source>
</reference>
<dbReference type="Pfam" id="PF03055">
    <property type="entry name" value="RPE65"/>
    <property type="match status" value="1"/>
</dbReference>